<dbReference type="AlphaFoldDB" id="A0AA49GGA3"/>
<dbReference type="Proteomes" id="UP001232019">
    <property type="component" value="Chromosome"/>
</dbReference>
<evidence type="ECO:0000313" key="1">
    <source>
        <dbReference type="EMBL" id="WKK84880.2"/>
    </source>
</evidence>
<gene>
    <name evidence="2" type="ORF">QYS47_33115</name>
    <name evidence="1" type="ORF">QYS48_22845</name>
</gene>
<dbReference type="EMBL" id="CP129968">
    <property type="protein sequence ID" value="WNB17160.1"/>
    <property type="molecule type" value="Genomic_DNA"/>
</dbReference>
<accession>A0AA49GGA3</accession>
<sequence>MKNFNLFIVFYFVATFISSGQDLPQEMWHPGIVVLDSQDTLRGNIQYDFESNLVQFSGDKNRVRTFTSQNVLFFRFNCQYFNRPRTVYSIPYDLKGRMKVPVFFEILEEGYITFMTREYVVIDNNRFGNPMYRPSRSFGGREILTYDYFLLTNDGVIHKYSEKKKDLYSFFGVYKEQVEEFVKDRRLKTTKQGDLVTIMKYYNGLVSGRK</sequence>
<proteinExistence type="predicted"/>
<reference evidence="1 3" key="1">
    <citation type="submission" date="2023-08" db="EMBL/GenBank/DDBJ databases">
        <title>Comparative genomics and taxonomic characterization of three novel marine species of genus Marivirga.</title>
        <authorList>
            <person name="Muhammad N."/>
            <person name="Kim S.-G."/>
        </authorList>
    </citation>
    <scope>NUCLEOTIDE SEQUENCE [LARGE SCALE GENOMIC DNA]</scope>
    <source>
        <strain evidence="1 3">ABR2-2</strain>
        <strain evidence="2">BKB1-2</strain>
    </source>
</reference>
<evidence type="ECO:0000313" key="3">
    <source>
        <dbReference type="Proteomes" id="UP001244443"/>
    </source>
</evidence>
<name>A0AA49GGA3_9BACT</name>
<dbReference type="EMBL" id="CP129970">
    <property type="protein sequence ID" value="WKK84880.2"/>
    <property type="molecule type" value="Genomic_DNA"/>
</dbReference>
<organism evidence="1 3">
    <name type="scientific">Marivirga arenosa</name>
    <dbReference type="NCBI Taxonomy" id="3059076"/>
    <lineage>
        <taxon>Bacteria</taxon>
        <taxon>Pseudomonadati</taxon>
        <taxon>Bacteroidota</taxon>
        <taxon>Cytophagia</taxon>
        <taxon>Cytophagales</taxon>
        <taxon>Marivirgaceae</taxon>
        <taxon>Marivirga</taxon>
    </lineage>
</organism>
<dbReference type="RefSeq" id="WP_308356354.1">
    <property type="nucleotide sequence ID" value="NZ_CP129968.2"/>
</dbReference>
<keyword evidence="3" id="KW-1185">Reference proteome</keyword>
<protein>
    <submittedName>
        <fullName evidence="1">Uncharacterized protein</fullName>
    </submittedName>
</protein>
<accession>A0AA51X4S1</accession>
<evidence type="ECO:0000313" key="2">
    <source>
        <dbReference type="EMBL" id="WNB17160.1"/>
    </source>
</evidence>
<dbReference type="KEGG" id="marp:QYS47_33115"/>
<dbReference type="Proteomes" id="UP001244443">
    <property type="component" value="Chromosome"/>
</dbReference>